<evidence type="ECO:0000313" key="1">
    <source>
        <dbReference type="EMBL" id="KAK3744801.1"/>
    </source>
</evidence>
<dbReference type="Proteomes" id="UP001283361">
    <property type="component" value="Unassembled WGS sequence"/>
</dbReference>
<organism evidence="1 2">
    <name type="scientific">Elysia crispata</name>
    <name type="common">lettuce slug</name>
    <dbReference type="NCBI Taxonomy" id="231223"/>
    <lineage>
        <taxon>Eukaryota</taxon>
        <taxon>Metazoa</taxon>
        <taxon>Spiralia</taxon>
        <taxon>Lophotrochozoa</taxon>
        <taxon>Mollusca</taxon>
        <taxon>Gastropoda</taxon>
        <taxon>Heterobranchia</taxon>
        <taxon>Euthyneura</taxon>
        <taxon>Panpulmonata</taxon>
        <taxon>Sacoglossa</taxon>
        <taxon>Placobranchoidea</taxon>
        <taxon>Plakobranchidae</taxon>
        <taxon>Elysia</taxon>
    </lineage>
</organism>
<accession>A0AAE0YI35</accession>
<sequence>MTNFIQEAYCDVDKVHVASQTIPFDEVDDETHGKTMMQNGLGLHNGQWITQRPGPFAAWIIAKTKGSDGWTICAA</sequence>
<dbReference type="AlphaFoldDB" id="A0AAE0YI35"/>
<protein>
    <submittedName>
        <fullName evidence="1">Uncharacterized protein</fullName>
    </submittedName>
</protein>
<name>A0AAE0YI35_9GAST</name>
<gene>
    <name evidence="1" type="ORF">RRG08_042185</name>
</gene>
<proteinExistence type="predicted"/>
<evidence type="ECO:0000313" key="2">
    <source>
        <dbReference type="Proteomes" id="UP001283361"/>
    </source>
</evidence>
<comment type="caution">
    <text evidence="1">The sequence shown here is derived from an EMBL/GenBank/DDBJ whole genome shotgun (WGS) entry which is preliminary data.</text>
</comment>
<dbReference type="EMBL" id="JAWDGP010006247">
    <property type="protein sequence ID" value="KAK3744801.1"/>
    <property type="molecule type" value="Genomic_DNA"/>
</dbReference>
<keyword evidence="2" id="KW-1185">Reference proteome</keyword>
<reference evidence="1" key="1">
    <citation type="journal article" date="2023" name="G3 (Bethesda)">
        <title>A reference genome for the long-term kleptoplast-retaining sea slug Elysia crispata morphotype clarki.</title>
        <authorList>
            <person name="Eastman K.E."/>
            <person name="Pendleton A.L."/>
            <person name="Shaikh M.A."/>
            <person name="Suttiyut T."/>
            <person name="Ogas R."/>
            <person name="Tomko P."/>
            <person name="Gavelis G."/>
            <person name="Widhalm J.R."/>
            <person name="Wisecaver J.H."/>
        </authorList>
    </citation>
    <scope>NUCLEOTIDE SEQUENCE</scope>
    <source>
        <strain evidence="1">ECLA1</strain>
    </source>
</reference>